<dbReference type="Gene3D" id="3.40.50.1820">
    <property type="entry name" value="alpha/beta hydrolase"/>
    <property type="match status" value="1"/>
</dbReference>
<dbReference type="AlphaFoldDB" id="A0A5B6TDH2"/>
<name>A0A5B6TDH2_9BACT</name>
<proteinExistence type="predicted"/>
<dbReference type="Proteomes" id="UP000324133">
    <property type="component" value="Unassembled WGS sequence"/>
</dbReference>
<dbReference type="InterPro" id="IPR029058">
    <property type="entry name" value="AB_hydrolase_fold"/>
</dbReference>
<evidence type="ECO:0000313" key="5">
    <source>
        <dbReference type="Proteomes" id="UP000324133"/>
    </source>
</evidence>
<reference evidence="4 5" key="1">
    <citation type="submission" date="2019-07" db="EMBL/GenBank/DDBJ databases">
        <title>Rufibacter sp. nov., isolated from lake sediment.</title>
        <authorList>
            <person name="Qu J.-H."/>
        </authorList>
    </citation>
    <scope>NUCLEOTIDE SEQUENCE [LARGE SCALE GENOMIC DNA]</scope>
    <source>
        <strain evidence="4 5">NBS58-1</strain>
    </source>
</reference>
<keyword evidence="5" id="KW-1185">Reference proteome</keyword>
<feature type="signal peptide" evidence="2">
    <location>
        <begin position="1"/>
        <end position="21"/>
    </location>
</feature>
<dbReference type="InterPro" id="IPR050300">
    <property type="entry name" value="GDXG_lipolytic_enzyme"/>
</dbReference>
<dbReference type="EMBL" id="VKKY01000003">
    <property type="protein sequence ID" value="KAA3437064.1"/>
    <property type="molecule type" value="Genomic_DNA"/>
</dbReference>
<dbReference type="GO" id="GO:0016787">
    <property type="term" value="F:hydrolase activity"/>
    <property type="evidence" value="ECO:0007669"/>
    <property type="project" value="UniProtKB-KW"/>
</dbReference>
<evidence type="ECO:0000259" key="3">
    <source>
        <dbReference type="Pfam" id="PF20434"/>
    </source>
</evidence>
<dbReference type="OrthoDB" id="9803990at2"/>
<dbReference type="RefSeq" id="WP_149093005.1">
    <property type="nucleotide sequence ID" value="NZ_VKKY01000003.1"/>
</dbReference>
<sequence length="308" mass="34073">MRVALLLLAFLFTGMVSSANAQKFTTLTYYQDDTLKLELDLFLPKKAGKQKLPLVLFEHGGGFSGGERSNGHSFSAFLAERGYAAATLTYTLYMKNKNYGCDGKLPDKIKAFQYAANHFWLATAFFLQNADKYNVDVSKIFLAGSSAGAEAALHAAFWDYKTMNLYPKTTLPANFKYKGLISGSGALMDLNLITPKNILPVLFFHGNADPVVPYGTAAHHYCPTNASNWFLLHGSYSIYQHLVKLNGNTRLVTYCGGGHEFSGELFHKNQQVLVDFLESVLAGQKTQEHLIIATGKTDERAKAYPFCD</sequence>
<feature type="domain" description="BD-FAE-like" evidence="3">
    <location>
        <begin position="39"/>
        <end position="160"/>
    </location>
</feature>
<evidence type="ECO:0000256" key="2">
    <source>
        <dbReference type="SAM" id="SignalP"/>
    </source>
</evidence>
<organism evidence="4 5">
    <name type="scientific">Rufibacter hautae</name>
    <dbReference type="NCBI Taxonomy" id="2595005"/>
    <lineage>
        <taxon>Bacteria</taxon>
        <taxon>Pseudomonadati</taxon>
        <taxon>Bacteroidota</taxon>
        <taxon>Cytophagia</taxon>
        <taxon>Cytophagales</taxon>
        <taxon>Hymenobacteraceae</taxon>
        <taxon>Rufibacter</taxon>
    </lineage>
</organism>
<keyword evidence="2" id="KW-0732">Signal</keyword>
<dbReference type="Pfam" id="PF20434">
    <property type="entry name" value="BD-FAE"/>
    <property type="match status" value="1"/>
</dbReference>
<protein>
    <submittedName>
        <fullName evidence="4">Alpha/beta hydrolase fold domain-containing protein</fullName>
    </submittedName>
</protein>
<evidence type="ECO:0000256" key="1">
    <source>
        <dbReference type="ARBA" id="ARBA00022801"/>
    </source>
</evidence>
<dbReference type="PANTHER" id="PTHR48081">
    <property type="entry name" value="AB HYDROLASE SUPERFAMILY PROTEIN C4A8.06C"/>
    <property type="match status" value="1"/>
</dbReference>
<accession>A0A5B6TDH2</accession>
<comment type="caution">
    <text evidence="4">The sequence shown here is derived from an EMBL/GenBank/DDBJ whole genome shotgun (WGS) entry which is preliminary data.</text>
</comment>
<keyword evidence="1 4" id="KW-0378">Hydrolase</keyword>
<gene>
    <name evidence="4" type="ORF">FOA19_22090</name>
</gene>
<evidence type="ECO:0000313" key="4">
    <source>
        <dbReference type="EMBL" id="KAA3437064.1"/>
    </source>
</evidence>
<dbReference type="InterPro" id="IPR049492">
    <property type="entry name" value="BD-FAE-like_dom"/>
</dbReference>
<feature type="chain" id="PRO_5022990190" evidence="2">
    <location>
        <begin position="22"/>
        <end position="308"/>
    </location>
</feature>
<dbReference type="SUPFAM" id="SSF53474">
    <property type="entry name" value="alpha/beta-Hydrolases"/>
    <property type="match status" value="1"/>
</dbReference>